<reference evidence="4" key="1">
    <citation type="submission" date="2022-01" db="EMBL/GenBank/DDBJ databases">
        <title>Draft genome sequence of Sabulilitoribacter arenilitoris KCTC 52401.</title>
        <authorList>
            <person name="Oh J.-S."/>
        </authorList>
    </citation>
    <scope>NUCLEOTIDE SEQUENCE</scope>
    <source>
        <strain evidence="4">HMF6543</strain>
    </source>
</reference>
<dbReference type="EMBL" id="JAKKDU010000011">
    <property type="protein sequence ID" value="MCF7568728.1"/>
    <property type="molecule type" value="Genomic_DNA"/>
</dbReference>
<feature type="signal peptide" evidence="3">
    <location>
        <begin position="1"/>
        <end position="21"/>
    </location>
</feature>
<dbReference type="Proteomes" id="UP001199795">
    <property type="component" value="Unassembled WGS sequence"/>
</dbReference>
<name>A0AAE3EPW8_9FLAO</name>
<evidence type="ECO:0000256" key="1">
    <source>
        <dbReference type="ARBA" id="ARBA00022614"/>
    </source>
</evidence>
<protein>
    <submittedName>
        <fullName evidence="4">T9SS type B sorting domain-containing protein</fullName>
    </submittedName>
</protein>
<evidence type="ECO:0000313" key="5">
    <source>
        <dbReference type="Proteomes" id="UP001199795"/>
    </source>
</evidence>
<organism evidence="4 5">
    <name type="scientific">Wocania arenilitoris</name>
    <dbReference type="NCBI Taxonomy" id="2044858"/>
    <lineage>
        <taxon>Bacteria</taxon>
        <taxon>Pseudomonadati</taxon>
        <taxon>Bacteroidota</taxon>
        <taxon>Flavobacteriia</taxon>
        <taxon>Flavobacteriales</taxon>
        <taxon>Flavobacteriaceae</taxon>
        <taxon>Wocania</taxon>
    </lineage>
</organism>
<feature type="chain" id="PRO_5042018319" evidence="3">
    <location>
        <begin position="22"/>
        <end position="489"/>
    </location>
</feature>
<sequence>MVNKINFISLCFFLISGYCISQNTFVPDDNFEQALINLGYDTGALDDFVPTANINTVTELDISELNITDLTGLQGFTALSILDCSDNNLLSLDVSSNLNITELYCNNNMLSSLNVSALDELKILWFDFNQIPNINVVNNTNLISLTCGNNLLTSLDISQNLSLTVLVCNNNQIPSLDVTPHANLNTLIARNNLLTSINVTQNPNITFLDVGLNQIPSLDVTNNLNLRVLLCFNNLLTSLDVTENILLSDLSCEFNQLTQLDMSNNRTLVNLDCSDNNLCWLDIKNGTTESVVDFEFNPNLSCVVVDDASIDYINWRPHPYSNFVSDLNECTSFVPVDSLQNFIGQSYTLPVLNNGEYRTAPFGNGVLLMPGSIITSSQTIYIYNETICNSNQSSFTVTITQENVDYFIPKYFTPNNDGNHDYWNVIDANNSINSVSIYNRYGKLLKFLRPSSQGWDGTLNGKLLPVDSYWYKITLNNNEVLRGYFALKR</sequence>
<keyword evidence="5" id="KW-1185">Reference proteome</keyword>
<dbReference type="InterPro" id="IPR032675">
    <property type="entry name" value="LRR_dom_sf"/>
</dbReference>
<dbReference type="SUPFAM" id="SSF52058">
    <property type="entry name" value="L domain-like"/>
    <property type="match status" value="1"/>
</dbReference>
<dbReference type="PANTHER" id="PTHR47566">
    <property type="match status" value="1"/>
</dbReference>
<gene>
    <name evidence="4" type="ORF">L3X37_10155</name>
</gene>
<keyword evidence="2" id="KW-0677">Repeat</keyword>
<dbReference type="Pfam" id="PF13585">
    <property type="entry name" value="CHU_C"/>
    <property type="match status" value="1"/>
</dbReference>
<dbReference type="AlphaFoldDB" id="A0AAE3EPW8"/>
<dbReference type="PANTHER" id="PTHR47566:SF1">
    <property type="entry name" value="PROTEIN NUD1"/>
    <property type="match status" value="1"/>
</dbReference>
<keyword evidence="1" id="KW-0433">Leucine-rich repeat</keyword>
<dbReference type="InterPro" id="IPR052574">
    <property type="entry name" value="CDIRP"/>
</dbReference>
<evidence type="ECO:0000313" key="4">
    <source>
        <dbReference type="EMBL" id="MCF7568728.1"/>
    </source>
</evidence>
<dbReference type="InterPro" id="IPR026341">
    <property type="entry name" value="T9SS_type_B"/>
</dbReference>
<evidence type="ECO:0000256" key="3">
    <source>
        <dbReference type="SAM" id="SignalP"/>
    </source>
</evidence>
<dbReference type="Gene3D" id="3.80.10.10">
    <property type="entry name" value="Ribonuclease Inhibitor"/>
    <property type="match status" value="1"/>
</dbReference>
<dbReference type="RefSeq" id="WP_237240069.1">
    <property type="nucleotide sequence ID" value="NZ_JAKKDU010000011.1"/>
</dbReference>
<dbReference type="GO" id="GO:0035591">
    <property type="term" value="F:signaling adaptor activity"/>
    <property type="evidence" value="ECO:0007669"/>
    <property type="project" value="TreeGrafter"/>
</dbReference>
<keyword evidence="3" id="KW-0732">Signal</keyword>
<comment type="caution">
    <text evidence="4">The sequence shown here is derived from an EMBL/GenBank/DDBJ whole genome shotgun (WGS) entry which is preliminary data.</text>
</comment>
<proteinExistence type="predicted"/>
<evidence type="ECO:0000256" key="2">
    <source>
        <dbReference type="ARBA" id="ARBA00022737"/>
    </source>
</evidence>
<dbReference type="NCBIfam" id="TIGR04131">
    <property type="entry name" value="Bac_Flav_CTERM"/>
    <property type="match status" value="1"/>
</dbReference>
<accession>A0AAE3EPW8</accession>